<comment type="caution">
    <text evidence="2">The sequence shown here is derived from an EMBL/GenBank/DDBJ whole genome shotgun (WGS) entry which is preliminary data.</text>
</comment>
<proteinExistence type="predicted"/>
<accession>A0A0B3BII4</accession>
<feature type="transmembrane region" description="Helical" evidence="1">
    <location>
        <begin position="51"/>
        <end position="70"/>
    </location>
</feature>
<dbReference type="AlphaFoldDB" id="A0A0B3BII4"/>
<keyword evidence="1" id="KW-0812">Transmembrane</keyword>
<keyword evidence="1" id="KW-1133">Transmembrane helix</keyword>
<dbReference type="Proteomes" id="UP000030980">
    <property type="component" value="Unassembled WGS sequence"/>
</dbReference>
<reference evidence="2 3" key="1">
    <citation type="submission" date="2014-11" db="EMBL/GenBank/DDBJ databases">
        <title>Genome sequence of Pseudomonas tuomuerensis JCM 14085.</title>
        <authorList>
            <person name="Shin S.-K."/>
            <person name="Yi H."/>
        </authorList>
    </citation>
    <scope>NUCLEOTIDE SEQUENCE [LARGE SCALE GENOMIC DNA]</scope>
    <source>
        <strain evidence="2 3">JCM 14085</strain>
    </source>
</reference>
<dbReference type="OrthoDB" id="6900425at2"/>
<sequence>MSGLRRLRPLAGALAWVLALLIVSLLTNLIGIRLAGDVAGWQHWLSAHSGVFLGWRVLLYAGTAWGWLWMRRRLRAREPGGAAAGRLLRVEVAAVLVLLALEASLLLSASRSAV</sequence>
<organism evidence="2 3">
    <name type="scientific">Pseudomonas flexibilis</name>
    <dbReference type="NCBI Taxonomy" id="706570"/>
    <lineage>
        <taxon>Bacteria</taxon>
        <taxon>Pseudomonadati</taxon>
        <taxon>Pseudomonadota</taxon>
        <taxon>Gammaproteobacteria</taxon>
        <taxon>Pseudomonadales</taxon>
        <taxon>Pseudomonadaceae</taxon>
        <taxon>Pseudomonas</taxon>
    </lineage>
</organism>
<gene>
    <name evidence="2" type="ORF">PT85_13750</name>
</gene>
<dbReference type="RefSeq" id="WP_039606958.1">
    <property type="nucleotide sequence ID" value="NZ_FMUP01000003.1"/>
</dbReference>
<keyword evidence="3" id="KW-1185">Reference proteome</keyword>
<dbReference type="EMBL" id="JTAK01000005">
    <property type="protein sequence ID" value="KHO64283.1"/>
    <property type="molecule type" value="Genomic_DNA"/>
</dbReference>
<evidence type="ECO:0000313" key="2">
    <source>
        <dbReference type="EMBL" id="KHO64283.1"/>
    </source>
</evidence>
<name>A0A0B3BII4_9PSED</name>
<protein>
    <submittedName>
        <fullName evidence="2">Uncharacterized protein</fullName>
    </submittedName>
</protein>
<evidence type="ECO:0000313" key="3">
    <source>
        <dbReference type="Proteomes" id="UP000030980"/>
    </source>
</evidence>
<keyword evidence="1" id="KW-0472">Membrane</keyword>
<dbReference type="STRING" id="706570.PT85_13750"/>
<evidence type="ECO:0000256" key="1">
    <source>
        <dbReference type="SAM" id="Phobius"/>
    </source>
</evidence>